<name>A0A383D9B7_9ZZZZ</name>
<gene>
    <name evidence="1" type="ORF">METZ01_LOCUS493926</name>
</gene>
<evidence type="ECO:0000313" key="1">
    <source>
        <dbReference type="EMBL" id="SVE41072.1"/>
    </source>
</evidence>
<feature type="non-terminal residue" evidence="1">
    <location>
        <position position="1"/>
    </location>
</feature>
<protein>
    <submittedName>
        <fullName evidence="1">Uncharacterized protein</fullName>
    </submittedName>
</protein>
<accession>A0A383D9B7</accession>
<dbReference type="AlphaFoldDB" id="A0A383D9B7"/>
<sequence length="26" mass="2886">RTIDSTTHAELQISAENLTDWDAVKA</sequence>
<proteinExistence type="predicted"/>
<organism evidence="1">
    <name type="scientific">marine metagenome</name>
    <dbReference type="NCBI Taxonomy" id="408172"/>
    <lineage>
        <taxon>unclassified sequences</taxon>
        <taxon>metagenomes</taxon>
        <taxon>ecological metagenomes</taxon>
    </lineage>
</organism>
<dbReference type="EMBL" id="UINC01215407">
    <property type="protein sequence ID" value="SVE41072.1"/>
    <property type="molecule type" value="Genomic_DNA"/>
</dbReference>
<reference evidence="1" key="1">
    <citation type="submission" date="2018-05" db="EMBL/GenBank/DDBJ databases">
        <authorList>
            <person name="Lanie J.A."/>
            <person name="Ng W.-L."/>
            <person name="Kazmierczak K.M."/>
            <person name="Andrzejewski T.M."/>
            <person name="Davidsen T.M."/>
            <person name="Wayne K.J."/>
            <person name="Tettelin H."/>
            <person name="Glass J.I."/>
            <person name="Rusch D."/>
            <person name="Podicherti R."/>
            <person name="Tsui H.-C.T."/>
            <person name="Winkler M.E."/>
        </authorList>
    </citation>
    <scope>NUCLEOTIDE SEQUENCE</scope>
</reference>